<dbReference type="SMART" id="SM00382">
    <property type="entry name" value="AAA"/>
    <property type="match status" value="1"/>
</dbReference>
<keyword evidence="6" id="KW-0378">Hydrolase</keyword>
<dbReference type="AlphaFoldDB" id="A0A061APU9"/>
<keyword evidence="5" id="KW-0547">Nucleotide-binding</keyword>
<gene>
    <name evidence="14" type="ORF">CYFA0S_03e05666g</name>
</gene>
<feature type="coiled-coil region" evidence="11">
    <location>
        <begin position="1002"/>
        <end position="1029"/>
    </location>
</feature>
<dbReference type="GO" id="GO:0042393">
    <property type="term" value="F:histone binding"/>
    <property type="evidence" value="ECO:0007669"/>
    <property type="project" value="UniProtKB-ARBA"/>
</dbReference>
<evidence type="ECO:0000256" key="7">
    <source>
        <dbReference type="ARBA" id="ARBA00022840"/>
    </source>
</evidence>
<keyword evidence="8 10" id="KW-0103">Bromodomain</keyword>
<dbReference type="EMBL" id="LK052888">
    <property type="protein sequence ID" value="CDR39644.1"/>
    <property type="molecule type" value="Genomic_DNA"/>
</dbReference>
<dbReference type="GO" id="GO:0005524">
    <property type="term" value="F:ATP binding"/>
    <property type="evidence" value="ECO:0007669"/>
    <property type="project" value="UniProtKB-KW"/>
</dbReference>
<dbReference type="OrthoDB" id="5421at2759"/>
<dbReference type="InterPro" id="IPR041569">
    <property type="entry name" value="AAA_lid_3"/>
</dbReference>
<feature type="compositionally biased region" description="Basic and acidic residues" evidence="12">
    <location>
        <begin position="13"/>
        <end position="23"/>
    </location>
</feature>
<feature type="domain" description="Bromo" evidence="13">
    <location>
        <begin position="939"/>
        <end position="981"/>
    </location>
</feature>
<dbReference type="GO" id="GO:0045815">
    <property type="term" value="P:transcription initiation-coupled chromatin remodeling"/>
    <property type="evidence" value="ECO:0007669"/>
    <property type="project" value="TreeGrafter"/>
</dbReference>
<dbReference type="PANTHER" id="PTHR23069:SF0">
    <property type="entry name" value="TAT-BINDING HOMOLOG 7"/>
    <property type="match status" value="1"/>
</dbReference>
<evidence type="ECO:0000256" key="1">
    <source>
        <dbReference type="ARBA" id="ARBA00004123"/>
    </source>
</evidence>
<keyword evidence="9" id="KW-0539">Nucleus</keyword>
<comment type="similarity">
    <text evidence="3">Belongs to the AAA ATPase family.</text>
</comment>
<feature type="compositionally biased region" description="Acidic residues" evidence="12">
    <location>
        <begin position="174"/>
        <end position="197"/>
    </location>
</feature>
<accession>A0A061APU9</accession>
<comment type="subcellular location">
    <subcellularLocation>
        <location evidence="2">Chromosome</location>
    </subcellularLocation>
    <subcellularLocation>
        <location evidence="1">Nucleus</location>
    </subcellularLocation>
</comment>
<feature type="compositionally biased region" description="Basic residues" evidence="12">
    <location>
        <begin position="137"/>
        <end position="146"/>
    </location>
</feature>
<dbReference type="GO" id="GO:0005634">
    <property type="term" value="C:nucleus"/>
    <property type="evidence" value="ECO:0007669"/>
    <property type="project" value="UniProtKB-SubCell"/>
</dbReference>
<dbReference type="SUPFAM" id="SSF52540">
    <property type="entry name" value="P-loop containing nucleoside triphosphate hydrolases"/>
    <property type="match status" value="2"/>
</dbReference>
<sequence>MVRSKRRKTSHVNYEEVENRFDDVVSDEEDLNDKEINDFNDDPEGEEDFDENLDDDDDDDFPVKRSSRQRQRQQQQRPKVKDEDDDSFHEDESEEDSGGDFGSGSEYSEDERLERQREERQFIVKDSGDEGDSAYGRSKRSKRSRSKRDNKSRSTSRHATRSSRRTRHAMIHSDEEDEAEEEDTIQDELNDLQDTDNDAPNNPKNRSLRQRTKEVNYTIPPPLTENLDGLGFPEPQPSTPRRRAGGGNNGSYRRLFPTGGPFGGGDVTSIFGKNYANFTGTSENANLLAGGADSDSSDDEIVPVSGAKRPSISAPVAINKTPKKKQNADSDPLGVDMNIDFSSIGGLDNYINQLKEMVALPLLYPEVYQKFGITPPRGVLFHGPPGTGKTLMARALAASCSSEGRNITFFMRKGADCLSKWVGEAERQLRLLFEEAKKQQPSIIFFDEIDGLAPVRSSKQEQIHASIVSTMLALMDGMDNRGQVIVIGATNRPDAVDPALRRPGRFDREFYFPLPDIKAREQILSIHTKKWDPPLSKDFLEKVAHLTKGYGGADLRALCTEAALNSIQRRYPQIYSSSDKLKIDPDSIHVAARDFMKALDKIVPSSARSTSSGSAPLPDHLTSLLSSPLEGITNRLDKLVPRVKKLTSLEEASFVDPSEHDADGGFGKHELLKRLEASRVHRPRLLIAGEAGNGQQYLGSAVLNHLEGFNIQSLDLGQLFGDSTRTAENSIIQSFVEARRHKPSIIFIPNVDIWYDTVPESAKSTLAGLLKSVASNERILLLGVADTPFDDLQPGLKMLFGLTEANYVSLVAPNDEQRKEFFKPLWNAVAMKPTEFLDNKKKKKLEKLEKLEVPKAETTKHDLKAQEKADMILKNTIKVKLAGLMDLFKNRYKRFKKPPIDDAYLVHLFEPQDPSIPTPYIRDGDMILEVSTGRRFYNMDLDIVEERLWNGFYCEPKQFVKDIEMIYKDSQILGDRERMIKASEMLTNAQVGVQEVCPPEFIEQCKDLRRRQTEKEKKIEEDLQKLKAIEELEEPAQGEVVTTTVVNGETSTTANGDTSVLVVSETRIDGDGDVGMDSTIGPLDSLNAGNGEALTNGSTQSFVPAVAPPVIEPITSTETETTAVGDSELKAGHDDAVESSEDEPELPEPEFIYDRVRVEVAQDYLVTETAGLTVDDLEQVNAKLMDIVWEHRHDWDRTTALNKIGDELAYIQKEFGSVSASEV</sequence>
<evidence type="ECO:0000259" key="13">
    <source>
        <dbReference type="PROSITE" id="PS50014"/>
    </source>
</evidence>
<evidence type="ECO:0000256" key="4">
    <source>
        <dbReference type="ARBA" id="ARBA00022454"/>
    </source>
</evidence>
<dbReference type="PANTHER" id="PTHR23069">
    <property type="entry name" value="AAA DOMAIN-CONTAINING"/>
    <property type="match status" value="1"/>
</dbReference>
<dbReference type="Gene3D" id="1.10.8.60">
    <property type="match status" value="1"/>
</dbReference>
<dbReference type="InterPro" id="IPR003960">
    <property type="entry name" value="ATPase_AAA_CS"/>
</dbReference>
<dbReference type="InterPro" id="IPR003593">
    <property type="entry name" value="AAA+_ATPase"/>
</dbReference>
<dbReference type="Pfam" id="PF17862">
    <property type="entry name" value="AAA_lid_3"/>
    <property type="match status" value="1"/>
</dbReference>
<name>A0A061APU9_CYBFA</name>
<evidence type="ECO:0000256" key="8">
    <source>
        <dbReference type="ARBA" id="ARBA00023117"/>
    </source>
</evidence>
<feature type="compositionally biased region" description="Acidic residues" evidence="12">
    <location>
        <begin position="24"/>
        <end position="60"/>
    </location>
</feature>
<dbReference type="GO" id="GO:0016887">
    <property type="term" value="F:ATP hydrolysis activity"/>
    <property type="evidence" value="ECO:0007669"/>
    <property type="project" value="InterPro"/>
</dbReference>
<evidence type="ECO:0000256" key="10">
    <source>
        <dbReference type="PROSITE-ProRule" id="PRU00035"/>
    </source>
</evidence>
<dbReference type="PROSITE" id="PS50014">
    <property type="entry name" value="BROMODOMAIN_2"/>
    <property type="match status" value="1"/>
</dbReference>
<dbReference type="GO" id="GO:0006337">
    <property type="term" value="P:nucleosome disassembly"/>
    <property type="evidence" value="ECO:0007669"/>
    <property type="project" value="TreeGrafter"/>
</dbReference>
<evidence type="ECO:0000256" key="5">
    <source>
        <dbReference type="ARBA" id="ARBA00022741"/>
    </source>
</evidence>
<dbReference type="CDD" id="cd19517">
    <property type="entry name" value="RecA-like_Yta7-like"/>
    <property type="match status" value="1"/>
</dbReference>
<feature type="compositionally biased region" description="Acidic residues" evidence="12">
    <location>
        <begin position="83"/>
        <end position="98"/>
    </location>
</feature>
<dbReference type="InterPro" id="IPR001487">
    <property type="entry name" value="Bromodomain"/>
</dbReference>
<dbReference type="SUPFAM" id="SSF47370">
    <property type="entry name" value="Bromodomain"/>
    <property type="match status" value="1"/>
</dbReference>
<feature type="compositionally biased region" description="Basic and acidic residues" evidence="12">
    <location>
        <begin position="110"/>
        <end position="128"/>
    </location>
</feature>
<evidence type="ECO:0000256" key="9">
    <source>
        <dbReference type="ARBA" id="ARBA00023242"/>
    </source>
</evidence>
<dbReference type="InterPro" id="IPR003959">
    <property type="entry name" value="ATPase_AAA_core"/>
</dbReference>
<dbReference type="InterPro" id="IPR045199">
    <property type="entry name" value="ATAD2-like"/>
</dbReference>
<organism evidence="14">
    <name type="scientific">Cyberlindnera fabianii</name>
    <name type="common">Yeast</name>
    <name type="synonym">Hansenula fabianii</name>
    <dbReference type="NCBI Taxonomy" id="36022"/>
    <lineage>
        <taxon>Eukaryota</taxon>
        <taxon>Fungi</taxon>
        <taxon>Dikarya</taxon>
        <taxon>Ascomycota</taxon>
        <taxon>Saccharomycotina</taxon>
        <taxon>Saccharomycetes</taxon>
        <taxon>Phaffomycetales</taxon>
        <taxon>Phaffomycetaceae</taxon>
        <taxon>Cyberlindnera</taxon>
    </lineage>
</organism>
<dbReference type="Pfam" id="PF00004">
    <property type="entry name" value="AAA"/>
    <property type="match status" value="2"/>
</dbReference>
<dbReference type="VEuPathDB" id="FungiDB:BON22_5121"/>
<reference evidence="14" key="1">
    <citation type="journal article" date="2014" name="Genome Announc.">
        <title>Genome sequence of the yeast Cyberlindnera fabianii (Hansenula fabianii).</title>
        <authorList>
            <person name="Freel K.C."/>
            <person name="Sarilar V."/>
            <person name="Neuveglise C."/>
            <person name="Devillers H."/>
            <person name="Friedrich A."/>
            <person name="Schacherer J."/>
        </authorList>
    </citation>
    <scope>NUCLEOTIDE SEQUENCE</scope>
    <source>
        <strain evidence="14">YJS4271</strain>
    </source>
</reference>
<evidence type="ECO:0000256" key="6">
    <source>
        <dbReference type="ARBA" id="ARBA00022801"/>
    </source>
</evidence>
<dbReference type="InterPro" id="IPR036427">
    <property type="entry name" value="Bromodomain-like_sf"/>
</dbReference>
<feature type="compositionally biased region" description="Basic residues" evidence="12">
    <location>
        <begin position="1"/>
        <end position="10"/>
    </location>
</feature>
<evidence type="ECO:0000256" key="2">
    <source>
        <dbReference type="ARBA" id="ARBA00004286"/>
    </source>
</evidence>
<evidence type="ECO:0000313" key="14">
    <source>
        <dbReference type="EMBL" id="CDR39644.1"/>
    </source>
</evidence>
<dbReference type="GO" id="GO:0140674">
    <property type="term" value="F:ATP-dependent histone chaperone activity"/>
    <property type="evidence" value="ECO:0007669"/>
    <property type="project" value="UniProtKB-ARBA"/>
</dbReference>
<evidence type="ECO:0000256" key="12">
    <source>
        <dbReference type="SAM" id="MobiDB-lite"/>
    </source>
</evidence>
<feature type="compositionally biased region" description="Basic residues" evidence="12">
    <location>
        <begin position="153"/>
        <end position="170"/>
    </location>
</feature>
<keyword evidence="11" id="KW-0175">Coiled coil</keyword>
<protein>
    <submittedName>
        <fullName evidence="14">CYFA0S03e05666g1_1</fullName>
    </submittedName>
</protein>
<dbReference type="Gene3D" id="3.40.50.300">
    <property type="entry name" value="P-loop containing nucleotide triphosphate hydrolases"/>
    <property type="match status" value="2"/>
</dbReference>
<dbReference type="GO" id="GO:0006334">
    <property type="term" value="P:nucleosome assembly"/>
    <property type="evidence" value="ECO:0007669"/>
    <property type="project" value="TreeGrafter"/>
</dbReference>
<keyword evidence="4" id="KW-0158">Chromosome</keyword>
<feature type="region of interest" description="Disordered" evidence="12">
    <location>
        <begin position="1"/>
        <end position="250"/>
    </location>
</feature>
<dbReference type="GO" id="GO:0003682">
    <property type="term" value="F:chromatin binding"/>
    <property type="evidence" value="ECO:0007669"/>
    <property type="project" value="TreeGrafter"/>
</dbReference>
<dbReference type="GO" id="GO:0000785">
    <property type="term" value="C:chromatin"/>
    <property type="evidence" value="ECO:0007669"/>
    <property type="project" value="UniProtKB-ARBA"/>
</dbReference>
<dbReference type="PhylomeDB" id="A0A061APU9"/>
<dbReference type="FunFam" id="1.10.8.60:FF:000016">
    <property type="entry name" value="ATPase family AAA domain-containing protein 2B"/>
    <property type="match status" value="1"/>
</dbReference>
<dbReference type="FunFam" id="3.40.50.300:FF:001218">
    <property type="entry name" value="AAA family ATPase, putative"/>
    <property type="match status" value="1"/>
</dbReference>
<keyword evidence="7" id="KW-0067">ATP-binding</keyword>
<evidence type="ECO:0000256" key="3">
    <source>
        <dbReference type="ARBA" id="ARBA00006914"/>
    </source>
</evidence>
<dbReference type="PROSITE" id="PS00674">
    <property type="entry name" value="AAA"/>
    <property type="match status" value="1"/>
</dbReference>
<proteinExistence type="inferred from homology"/>
<dbReference type="CDD" id="cd05491">
    <property type="entry name" value="Bromo_TBP7_like"/>
    <property type="match status" value="1"/>
</dbReference>
<evidence type="ECO:0000256" key="11">
    <source>
        <dbReference type="SAM" id="Coils"/>
    </source>
</evidence>
<dbReference type="InterPro" id="IPR027417">
    <property type="entry name" value="P-loop_NTPase"/>
</dbReference>
<dbReference type="FunFam" id="3.40.50.300:FF:000061">
    <property type="entry name" value="ATPase family, AAA domain-containing 2"/>
    <property type="match status" value="1"/>
</dbReference>